<keyword evidence="3" id="KW-0808">Transferase</keyword>
<dbReference type="GO" id="GO:0004674">
    <property type="term" value="F:protein serine/threonine kinase activity"/>
    <property type="evidence" value="ECO:0007669"/>
    <property type="project" value="UniProtKB-KW"/>
</dbReference>
<evidence type="ECO:0000256" key="4">
    <source>
        <dbReference type="ARBA" id="ARBA00022741"/>
    </source>
</evidence>
<feature type="region of interest" description="Disordered" evidence="10">
    <location>
        <begin position="436"/>
        <end position="536"/>
    </location>
</feature>
<keyword evidence="5" id="KW-0418">Kinase</keyword>
<feature type="binding site" evidence="9">
    <location>
        <position position="241"/>
    </location>
    <ligand>
        <name>ATP</name>
        <dbReference type="ChEBI" id="CHEBI:30616"/>
    </ligand>
</feature>
<dbReference type="FunFam" id="1.10.510.10:FF:000595">
    <property type="entry name" value="Protein kinase, putative (AFU_orthologue AFUA_5G11840)"/>
    <property type="match status" value="1"/>
</dbReference>
<dbReference type="InterPro" id="IPR008271">
    <property type="entry name" value="Ser/Thr_kinase_AS"/>
</dbReference>
<feature type="compositionally biased region" description="Polar residues" evidence="10">
    <location>
        <begin position="171"/>
        <end position="197"/>
    </location>
</feature>
<reference evidence="12" key="1">
    <citation type="journal article" date="2020" name="Nat. Commun.">
        <title>Large-scale genome sequencing of mycorrhizal fungi provides insights into the early evolution of symbiotic traits.</title>
        <authorList>
            <person name="Miyauchi S."/>
            <person name="Kiss E."/>
            <person name="Kuo A."/>
            <person name="Drula E."/>
            <person name="Kohler A."/>
            <person name="Sanchez-Garcia M."/>
            <person name="Morin E."/>
            <person name="Andreopoulos B."/>
            <person name="Barry K.W."/>
            <person name="Bonito G."/>
            <person name="Buee M."/>
            <person name="Carver A."/>
            <person name="Chen C."/>
            <person name="Cichocki N."/>
            <person name="Clum A."/>
            <person name="Culley D."/>
            <person name="Crous P.W."/>
            <person name="Fauchery L."/>
            <person name="Girlanda M."/>
            <person name="Hayes R.D."/>
            <person name="Keri Z."/>
            <person name="LaButti K."/>
            <person name="Lipzen A."/>
            <person name="Lombard V."/>
            <person name="Magnuson J."/>
            <person name="Maillard F."/>
            <person name="Murat C."/>
            <person name="Nolan M."/>
            <person name="Ohm R.A."/>
            <person name="Pangilinan J."/>
            <person name="Pereira M.F."/>
            <person name="Perotto S."/>
            <person name="Peter M."/>
            <person name="Pfister S."/>
            <person name="Riley R."/>
            <person name="Sitrit Y."/>
            <person name="Stielow J.B."/>
            <person name="Szollosi G."/>
            <person name="Zifcakova L."/>
            <person name="Stursova M."/>
            <person name="Spatafora J.W."/>
            <person name="Tedersoo L."/>
            <person name="Vaario L.M."/>
            <person name="Yamada A."/>
            <person name="Yan M."/>
            <person name="Wang P."/>
            <person name="Xu J."/>
            <person name="Bruns T."/>
            <person name="Baldrian P."/>
            <person name="Vilgalys R."/>
            <person name="Dunand C."/>
            <person name="Henrissat B."/>
            <person name="Grigoriev I.V."/>
            <person name="Hibbett D."/>
            <person name="Nagy L.G."/>
            <person name="Martin F.M."/>
        </authorList>
    </citation>
    <scope>NUCLEOTIDE SEQUENCE</scope>
    <source>
        <strain evidence="12">UH-Tt-Lm1</strain>
    </source>
</reference>
<evidence type="ECO:0000256" key="9">
    <source>
        <dbReference type="PROSITE-ProRule" id="PRU10141"/>
    </source>
</evidence>
<organism evidence="12 13">
    <name type="scientific">Thelephora terrestris</name>
    <dbReference type="NCBI Taxonomy" id="56493"/>
    <lineage>
        <taxon>Eukaryota</taxon>
        <taxon>Fungi</taxon>
        <taxon>Dikarya</taxon>
        <taxon>Basidiomycota</taxon>
        <taxon>Agaricomycotina</taxon>
        <taxon>Agaricomycetes</taxon>
        <taxon>Thelephorales</taxon>
        <taxon>Thelephoraceae</taxon>
        <taxon>Thelephora</taxon>
    </lineage>
</organism>
<reference evidence="12" key="2">
    <citation type="submission" date="2020-11" db="EMBL/GenBank/DDBJ databases">
        <authorList>
            <consortium name="DOE Joint Genome Institute"/>
            <person name="Kuo A."/>
            <person name="Miyauchi S."/>
            <person name="Kiss E."/>
            <person name="Drula E."/>
            <person name="Kohler A."/>
            <person name="Sanchez-Garcia M."/>
            <person name="Andreopoulos B."/>
            <person name="Barry K.W."/>
            <person name="Bonito G."/>
            <person name="Buee M."/>
            <person name="Carver A."/>
            <person name="Chen C."/>
            <person name="Cichocki N."/>
            <person name="Clum A."/>
            <person name="Culley D."/>
            <person name="Crous P.W."/>
            <person name="Fauchery L."/>
            <person name="Girlanda M."/>
            <person name="Hayes R."/>
            <person name="Keri Z."/>
            <person name="Labutti K."/>
            <person name="Lipzen A."/>
            <person name="Lombard V."/>
            <person name="Magnuson J."/>
            <person name="Maillard F."/>
            <person name="Morin E."/>
            <person name="Murat C."/>
            <person name="Nolan M."/>
            <person name="Ohm R."/>
            <person name="Pangilinan J."/>
            <person name="Pereira M."/>
            <person name="Perotto S."/>
            <person name="Peter M."/>
            <person name="Riley R."/>
            <person name="Sitrit Y."/>
            <person name="Stielow B."/>
            <person name="Szollosi G."/>
            <person name="Zifcakova L."/>
            <person name="Stursova M."/>
            <person name="Spatafora J.W."/>
            <person name="Tedersoo L."/>
            <person name="Vaario L.-M."/>
            <person name="Yamada A."/>
            <person name="Yan M."/>
            <person name="Wang P."/>
            <person name="Xu J."/>
            <person name="Bruns T."/>
            <person name="Baldrian P."/>
            <person name="Vilgalys R."/>
            <person name="Henrissat B."/>
            <person name="Grigoriev I.V."/>
            <person name="Hibbett D."/>
            <person name="Nagy L.G."/>
            <person name="Martin F.M."/>
        </authorList>
    </citation>
    <scope>NUCLEOTIDE SEQUENCE</scope>
    <source>
        <strain evidence="12">UH-Tt-Lm1</strain>
    </source>
</reference>
<feature type="region of interest" description="Disordered" evidence="10">
    <location>
        <begin position="24"/>
        <end position="197"/>
    </location>
</feature>
<dbReference type="PANTHER" id="PTHR24343:SF137">
    <property type="entry name" value="SERINE_THREONINE-PROTEIN KINASE HRK1"/>
    <property type="match status" value="1"/>
</dbReference>
<comment type="catalytic activity">
    <reaction evidence="8">
        <text>L-seryl-[protein] + ATP = O-phospho-L-seryl-[protein] + ADP + H(+)</text>
        <dbReference type="Rhea" id="RHEA:17989"/>
        <dbReference type="Rhea" id="RHEA-COMP:9863"/>
        <dbReference type="Rhea" id="RHEA-COMP:11604"/>
        <dbReference type="ChEBI" id="CHEBI:15378"/>
        <dbReference type="ChEBI" id="CHEBI:29999"/>
        <dbReference type="ChEBI" id="CHEBI:30616"/>
        <dbReference type="ChEBI" id="CHEBI:83421"/>
        <dbReference type="ChEBI" id="CHEBI:456216"/>
        <dbReference type="EC" id="2.7.11.1"/>
    </reaction>
</comment>
<dbReference type="PANTHER" id="PTHR24343">
    <property type="entry name" value="SERINE/THREONINE KINASE"/>
    <property type="match status" value="1"/>
</dbReference>
<keyword evidence="13" id="KW-1185">Reference proteome</keyword>
<feature type="compositionally biased region" description="Low complexity" evidence="10">
    <location>
        <begin position="80"/>
        <end position="90"/>
    </location>
</feature>
<dbReference type="PROSITE" id="PS00107">
    <property type="entry name" value="PROTEIN_KINASE_ATP"/>
    <property type="match status" value="1"/>
</dbReference>
<feature type="compositionally biased region" description="Polar residues" evidence="10">
    <location>
        <begin position="520"/>
        <end position="535"/>
    </location>
</feature>
<dbReference type="InterPro" id="IPR000719">
    <property type="entry name" value="Prot_kinase_dom"/>
</dbReference>
<evidence type="ECO:0000256" key="1">
    <source>
        <dbReference type="ARBA" id="ARBA00012513"/>
    </source>
</evidence>
<evidence type="ECO:0000256" key="8">
    <source>
        <dbReference type="ARBA" id="ARBA00048679"/>
    </source>
</evidence>
<comment type="catalytic activity">
    <reaction evidence="7">
        <text>L-threonyl-[protein] + ATP = O-phospho-L-threonyl-[protein] + ADP + H(+)</text>
        <dbReference type="Rhea" id="RHEA:46608"/>
        <dbReference type="Rhea" id="RHEA-COMP:11060"/>
        <dbReference type="Rhea" id="RHEA-COMP:11605"/>
        <dbReference type="ChEBI" id="CHEBI:15378"/>
        <dbReference type="ChEBI" id="CHEBI:30013"/>
        <dbReference type="ChEBI" id="CHEBI:30616"/>
        <dbReference type="ChEBI" id="CHEBI:61977"/>
        <dbReference type="ChEBI" id="CHEBI:456216"/>
        <dbReference type="EC" id="2.7.11.1"/>
    </reaction>
</comment>
<gene>
    <name evidence="12" type="ORF">BJ322DRAFT_1016417</name>
</gene>
<dbReference type="PROSITE" id="PS00108">
    <property type="entry name" value="PROTEIN_KINASE_ST"/>
    <property type="match status" value="1"/>
</dbReference>
<feature type="compositionally biased region" description="Basic and acidic residues" evidence="10">
    <location>
        <begin position="478"/>
        <end position="495"/>
    </location>
</feature>
<evidence type="ECO:0000256" key="10">
    <source>
        <dbReference type="SAM" id="MobiDB-lite"/>
    </source>
</evidence>
<dbReference type="SUPFAM" id="SSF56112">
    <property type="entry name" value="Protein kinase-like (PK-like)"/>
    <property type="match status" value="1"/>
</dbReference>
<protein>
    <recommendedName>
        <fullName evidence="1">non-specific serine/threonine protein kinase</fullName>
        <ecNumber evidence="1">2.7.11.1</ecNumber>
    </recommendedName>
</protein>
<keyword evidence="4 9" id="KW-0547">Nucleotide-binding</keyword>
<evidence type="ECO:0000256" key="5">
    <source>
        <dbReference type="ARBA" id="ARBA00022777"/>
    </source>
</evidence>
<dbReference type="EC" id="2.7.11.1" evidence="1"/>
<keyword evidence="2" id="KW-0723">Serine/threonine-protein kinase</keyword>
<dbReference type="SMART" id="SM00220">
    <property type="entry name" value="S_TKc"/>
    <property type="match status" value="1"/>
</dbReference>
<comment type="caution">
    <text evidence="12">The sequence shown here is derived from an EMBL/GenBank/DDBJ whole genome shotgun (WGS) entry which is preliminary data.</text>
</comment>
<evidence type="ECO:0000259" key="11">
    <source>
        <dbReference type="PROSITE" id="PS50011"/>
    </source>
</evidence>
<dbReference type="GO" id="GO:0005524">
    <property type="term" value="F:ATP binding"/>
    <property type="evidence" value="ECO:0007669"/>
    <property type="project" value="UniProtKB-UniRule"/>
</dbReference>
<dbReference type="OrthoDB" id="6513151at2759"/>
<dbReference type="InterPro" id="IPR011009">
    <property type="entry name" value="Kinase-like_dom_sf"/>
</dbReference>
<evidence type="ECO:0000313" key="13">
    <source>
        <dbReference type="Proteomes" id="UP000736335"/>
    </source>
</evidence>
<dbReference type="AlphaFoldDB" id="A0A9P6HVA4"/>
<dbReference type="Pfam" id="PF00069">
    <property type="entry name" value="Pkinase"/>
    <property type="match status" value="1"/>
</dbReference>
<proteinExistence type="predicted"/>
<dbReference type="Gene3D" id="1.10.510.10">
    <property type="entry name" value="Transferase(Phosphotransferase) domain 1"/>
    <property type="match status" value="1"/>
</dbReference>
<dbReference type="GO" id="GO:0005829">
    <property type="term" value="C:cytosol"/>
    <property type="evidence" value="ECO:0007669"/>
    <property type="project" value="TreeGrafter"/>
</dbReference>
<evidence type="ECO:0000313" key="12">
    <source>
        <dbReference type="EMBL" id="KAF9792731.1"/>
    </source>
</evidence>
<evidence type="ECO:0000256" key="6">
    <source>
        <dbReference type="ARBA" id="ARBA00022840"/>
    </source>
</evidence>
<feature type="region of interest" description="Disordered" evidence="10">
    <location>
        <begin position="668"/>
        <end position="718"/>
    </location>
</feature>
<feature type="compositionally biased region" description="Basic and acidic residues" evidence="10">
    <location>
        <begin position="94"/>
        <end position="135"/>
    </location>
</feature>
<dbReference type="EMBL" id="WIUZ02000001">
    <property type="protein sequence ID" value="KAF9792731.1"/>
    <property type="molecule type" value="Genomic_DNA"/>
</dbReference>
<evidence type="ECO:0000256" key="7">
    <source>
        <dbReference type="ARBA" id="ARBA00047899"/>
    </source>
</evidence>
<dbReference type="InterPro" id="IPR017441">
    <property type="entry name" value="Protein_kinase_ATP_BS"/>
</dbReference>
<feature type="domain" description="Protein kinase" evidence="11">
    <location>
        <begin position="212"/>
        <end position="766"/>
    </location>
</feature>
<feature type="compositionally biased region" description="Low complexity" evidence="10">
    <location>
        <begin position="136"/>
        <end position="151"/>
    </location>
</feature>
<accession>A0A9P6HVA4</accession>
<dbReference type="Proteomes" id="UP000736335">
    <property type="component" value="Unassembled WGS sequence"/>
</dbReference>
<name>A0A9P6HVA4_9AGAM</name>
<keyword evidence="6 9" id="KW-0067">ATP-binding</keyword>
<evidence type="ECO:0000256" key="3">
    <source>
        <dbReference type="ARBA" id="ARBA00022679"/>
    </source>
</evidence>
<dbReference type="PROSITE" id="PS50011">
    <property type="entry name" value="PROTEIN_KINASE_DOM"/>
    <property type="match status" value="1"/>
</dbReference>
<sequence>MTPSPHAVKVHRHHLTDLKRFLNHPLQHHPPDSDNPNPNPASPAIQVSSSFPLPDTIPALEASPVEPTAAEYLSVPGVDHPPGSSPSTSSHKPKSGDAHSLAESRKDGRLTGFLRRDRDKDAKAKSHDVSRERSPSRSSSPSNSSKVSLRSDPIEGSPPSPVQEFKPGRQSVDSRTSYASAVSTNSKASTQVSHPCNSLSEATQAHLSKKYGKWGRVLGSGAGGTVRLIKGKHGGNTFAVKEFRPKRTGESEKEYQKKVTAEFCVGSTLRHPNIIETVDIVSDRGHYYEVMEYAPFDLFSVVMSQKMCRPEIYCVFRQICEGVDYLHSIGLAHRDLKLDNCVMTTSNVVKLIDFGTATVFHYPGKKLTKASGIVGSDPYLAPEVLTDETYDPRKTDVWSVAIIFMCMILRRFPWTIPDPKTDPSFKAFVAAHPDLAAKPRARSPSPKKTPAPAVGTLEVPELMNRTRQVSVGTVDSLATKKSDGSVEGESSHGTDRVSVQTGASSSLSRTSSNDDIDRASNITGYTTPPNVSGDSALTKETREDEFLRNLSQTNGLANSTVTLPTFANAHPDAAAESWHATNGLSLQLRQSGSPEDLDPSVQRFARPGTSTESLPTTAFFGPSQHDVPDRPPAISVSSAPMLSVEDNEPTPTAPIKLSVPIITPRTRSATFAGPLTPPLDTDKTPVPAVDSPALDLPEQKKSTMRRRRADSSASVATFHHSGGADSVFRLLPRETRSALRRMMHLDPAQRCTLTDLLKGRGKQPDLLCGCKNHASGIKGVDNHLFECEDHKFGVEDDGDEWLKAVNCCSIPGTDSDHVHIKIVVDEKQHKKRFF</sequence>
<evidence type="ECO:0000256" key="2">
    <source>
        <dbReference type="ARBA" id="ARBA00022527"/>
    </source>
</evidence>